<gene>
    <name evidence="1" type="ORF">BN1050_01274</name>
</gene>
<name>A0A078M899_9BACL</name>
<accession>A0A078M899</accession>
<evidence type="ECO:0000313" key="1">
    <source>
        <dbReference type="EMBL" id="CEA02490.1"/>
    </source>
</evidence>
<protein>
    <recommendedName>
        <fullName evidence="2">Peptidyl-prolyl cis-trans isomerase</fullName>
    </recommendedName>
</protein>
<evidence type="ECO:0008006" key="2">
    <source>
        <dbReference type="Google" id="ProtNLM"/>
    </source>
</evidence>
<dbReference type="EMBL" id="LN483074">
    <property type="protein sequence ID" value="CEA02490.1"/>
    <property type="molecule type" value="Genomic_DNA"/>
</dbReference>
<organism evidence="1">
    <name type="scientific">Metalysinibacillus saudimassiliensis</name>
    <dbReference type="NCBI Taxonomy" id="1461583"/>
    <lineage>
        <taxon>Bacteria</taxon>
        <taxon>Bacillati</taxon>
        <taxon>Bacillota</taxon>
        <taxon>Bacilli</taxon>
        <taxon>Bacillales</taxon>
        <taxon>Caryophanaceae</taxon>
        <taxon>Metalysinibacillus</taxon>
    </lineage>
</organism>
<reference evidence="1" key="1">
    <citation type="submission" date="2014-07" db="EMBL/GenBank/DDBJ databases">
        <authorList>
            <person name="Urmite Genomes Urmite Genomes"/>
        </authorList>
    </citation>
    <scope>NUCLEOTIDE SEQUENCE</scope>
    <source>
        <strain evidence="1">13S34_air</strain>
    </source>
</reference>
<dbReference type="PATRIC" id="fig|1461583.4.peg.1233"/>
<dbReference type="HOGENOM" id="CLU_1648773_0_0_9"/>
<proteinExistence type="predicted"/>
<dbReference type="AlphaFoldDB" id="A0A078M899"/>
<sequence length="166" mass="18834">METIIALKGAVKYPLTLDPTVWIFDDRKVDLKTYFTETHEEEDEDIKYMRAVGKHWSREIMEGATFPPTLKTERKFDRKGMQTGTFGIHFNHFLKNAEVLPTATTVVFETTTGKEHNFSLEEAKSLLFKYSDEGKPLVEDGPVHVLLADGSNVDAPITNVCAIRVQ</sequence>